<protein>
    <submittedName>
        <fullName evidence="8">Iron complex transport system substrate-binding protein</fullName>
    </submittedName>
</protein>
<comment type="caution">
    <text evidence="8">The sequence shown here is derived from an EMBL/GenBank/DDBJ whole genome shotgun (WGS) entry which is preliminary data.</text>
</comment>
<feature type="region of interest" description="Disordered" evidence="5">
    <location>
        <begin position="27"/>
        <end position="62"/>
    </location>
</feature>
<dbReference type="Pfam" id="PF01497">
    <property type="entry name" value="Peripla_BP_2"/>
    <property type="match status" value="1"/>
</dbReference>
<evidence type="ECO:0000256" key="3">
    <source>
        <dbReference type="ARBA" id="ARBA00022448"/>
    </source>
</evidence>
<evidence type="ECO:0000313" key="9">
    <source>
        <dbReference type="Proteomes" id="UP000275356"/>
    </source>
</evidence>
<dbReference type="InterPro" id="IPR002491">
    <property type="entry name" value="ABC_transptr_periplasmic_BD"/>
</dbReference>
<keyword evidence="4 6" id="KW-0732">Signal</keyword>
<dbReference type="PANTHER" id="PTHR30532:SF28">
    <property type="entry name" value="PETROBACTIN-BINDING PROTEIN YCLQ"/>
    <property type="match status" value="1"/>
</dbReference>
<comment type="similarity">
    <text evidence="2">Belongs to the bacterial solute-binding protein 8 family.</text>
</comment>
<evidence type="ECO:0000256" key="4">
    <source>
        <dbReference type="ARBA" id="ARBA00022729"/>
    </source>
</evidence>
<feature type="compositionally biased region" description="Polar residues" evidence="5">
    <location>
        <begin position="27"/>
        <end position="36"/>
    </location>
</feature>
<dbReference type="Proteomes" id="UP000275356">
    <property type="component" value="Unassembled WGS sequence"/>
</dbReference>
<evidence type="ECO:0000256" key="1">
    <source>
        <dbReference type="ARBA" id="ARBA00004196"/>
    </source>
</evidence>
<feature type="signal peptide" evidence="6">
    <location>
        <begin position="1"/>
        <end position="22"/>
    </location>
</feature>
<dbReference type="Gene3D" id="3.40.50.1980">
    <property type="entry name" value="Nitrogenase molybdenum iron protein domain"/>
    <property type="match status" value="2"/>
</dbReference>
<dbReference type="InterPro" id="IPR051313">
    <property type="entry name" value="Bact_iron-sidero_bind"/>
</dbReference>
<dbReference type="AlphaFoldDB" id="A0A3N2D0H8"/>
<dbReference type="GO" id="GO:1901678">
    <property type="term" value="P:iron coordination entity transport"/>
    <property type="evidence" value="ECO:0007669"/>
    <property type="project" value="UniProtKB-ARBA"/>
</dbReference>
<comment type="subcellular location">
    <subcellularLocation>
        <location evidence="1">Cell envelope</location>
    </subcellularLocation>
</comment>
<keyword evidence="9" id="KW-1185">Reference proteome</keyword>
<sequence>MSSTRRAMRAVPALALAALVLAACSTPSDSTATPDGSTESATEAAETPAADETSDEAGSGVVEITDNNGTYEIATPPVSVAVFDNRSFQTLADWGIEPTVAAVSLMPSTVTFANQAEIADVGTHNEPDLELLVPADPDVVINGQRFTQFQDDIVELVPDATVLVLDPRDGEPFDAELKRQVTVLGEVFGKQAEATKLVDDLDAAIARVKAAYDPADTVMAVNTSGGEIGYLAPGVGRTLGPVFDILGLTPALEVEGASDNHQGDDISVEAIATSNPSWILVMDRDAAISADDPEYTPAAEILESNEALAGVTAVTQGQIVYMPADTYTNEGIQTYTTFLNSFADALEAAK</sequence>
<feature type="chain" id="PRO_5039144479" evidence="6">
    <location>
        <begin position="23"/>
        <end position="350"/>
    </location>
</feature>
<dbReference type="EMBL" id="RKHQ01000002">
    <property type="protein sequence ID" value="ROR93282.1"/>
    <property type="molecule type" value="Genomic_DNA"/>
</dbReference>
<evidence type="ECO:0000256" key="5">
    <source>
        <dbReference type="SAM" id="MobiDB-lite"/>
    </source>
</evidence>
<feature type="domain" description="Fe/B12 periplasmic-binding" evidence="7">
    <location>
        <begin position="79"/>
        <end position="350"/>
    </location>
</feature>
<name>A0A3N2D0H8_9MICO</name>
<dbReference type="SUPFAM" id="SSF53807">
    <property type="entry name" value="Helical backbone' metal receptor"/>
    <property type="match status" value="1"/>
</dbReference>
<dbReference type="GO" id="GO:0030288">
    <property type="term" value="C:outer membrane-bounded periplasmic space"/>
    <property type="evidence" value="ECO:0007669"/>
    <property type="project" value="TreeGrafter"/>
</dbReference>
<keyword evidence="3" id="KW-0813">Transport</keyword>
<dbReference type="PROSITE" id="PS51257">
    <property type="entry name" value="PROKAR_LIPOPROTEIN"/>
    <property type="match status" value="1"/>
</dbReference>
<dbReference type="PANTHER" id="PTHR30532">
    <property type="entry name" value="IRON III DICITRATE-BINDING PERIPLASMIC PROTEIN"/>
    <property type="match status" value="1"/>
</dbReference>
<evidence type="ECO:0000256" key="2">
    <source>
        <dbReference type="ARBA" id="ARBA00008814"/>
    </source>
</evidence>
<evidence type="ECO:0000256" key="6">
    <source>
        <dbReference type="SAM" id="SignalP"/>
    </source>
</evidence>
<gene>
    <name evidence="8" type="ORF">EDD28_2690</name>
</gene>
<reference evidence="8 9" key="1">
    <citation type="submission" date="2018-11" db="EMBL/GenBank/DDBJ databases">
        <title>Sequencing the genomes of 1000 actinobacteria strains.</title>
        <authorList>
            <person name="Klenk H.-P."/>
        </authorList>
    </citation>
    <scope>NUCLEOTIDE SEQUENCE [LARGE SCALE GENOMIC DNA]</scope>
    <source>
        <strain evidence="8 9">DSM 13521</strain>
    </source>
</reference>
<dbReference type="PROSITE" id="PS50983">
    <property type="entry name" value="FE_B12_PBP"/>
    <property type="match status" value="1"/>
</dbReference>
<feature type="compositionally biased region" description="Low complexity" evidence="5">
    <location>
        <begin position="37"/>
        <end position="51"/>
    </location>
</feature>
<evidence type="ECO:0000259" key="7">
    <source>
        <dbReference type="PROSITE" id="PS50983"/>
    </source>
</evidence>
<proteinExistence type="inferred from homology"/>
<organism evidence="8 9">
    <name type="scientific">Salana multivorans</name>
    <dbReference type="NCBI Taxonomy" id="120377"/>
    <lineage>
        <taxon>Bacteria</taxon>
        <taxon>Bacillati</taxon>
        <taxon>Actinomycetota</taxon>
        <taxon>Actinomycetes</taxon>
        <taxon>Micrococcales</taxon>
        <taxon>Beutenbergiaceae</taxon>
        <taxon>Salana</taxon>
    </lineage>
</organism>
<accession>A0A3N2D0H8</accession>
<evidence type="ECO:0000313" key="8">
    <source>
        <dbReference type="EMBL" id="ROR93282.1"/>
    </source>
</evidence>